<dbReference type="RefSeq" id="WP_148379150.1">
    <property type="nucleotide sequence ID" value="NZ_VSIY01000014.1"/>
</dbReference>
<keyword evidence="1" id="KW-1133">Transmembrane helix</keyword>
<name>A0A5D0REE6_9RHOB</name>
<gene>
    <name evidence="3" type="ORF">FVF75_14155</name>
</gene>
<feature type="transmembrane region" description="Helical" evidence="1">
    <location>
        <begin position="292"/>
        <end position="308"/>
    </location>
</feature>
<feature type="transmembrane region" description="Helical" evidence="1">
    <location>
        <begin position="171"/>
        <end position="195"/>
    </location>
</feature>
<accession>A0A5D0REE6</accession>
<dbReference type="Proteomes" id="UP000322080">
    <property type="component" value="Unassembled WGS sequence"/>
</dbReference>
<organism evidence="3 4">
    <name type="scientific">Maritimibacter fusiformis</name>
    <dbReference type="NCBI Taxonomy" id="2603819"/>
    <lineage>
        <taxon>Bacteria</taxon>
        <taxon>Pseudomonadati</taxon>
        <taxon>Pseudomonadota</taxon>
        <taxon>Alphaproteobacteria</taxon>
        <taxon>Rhodobacterales</taxon>
        <taxon>Roseobacteraceae</taxon>
        <taxon>Maritimibacter</taxon>
    </lineage>
</organism>
<keyword evidence="1" id="KW-0812">Transmembrane</keyword>
<reference evidence="3 4" key="1">
    <citation type="submission" date="2019-08" db="EMBL/GenBank/DDBJ databases">
        <title>Identification of a novel species of the genus Boseongicola.</title>
        <authorList>
            <person name="Zhang X.-Q."/>
        </authorList>
    </citation>
    <scope>NUCLEOTIDE SEQUENCE [LARGE SCALE GENOMIC DNA]</scope>
    <source>
        <strain evidence="3 4">HY14</strain>
    </source>
</reference>
<evidence type="ECO:0000313" key="3">
    <source>
        <dbReference type="EMBL" id="TYB79977.1"/>
    </source>
</evidence>
<dbReference type="Gene3D" id="1.20.144.10">
    <property type="entry name" value="Phosphatidic acid phosphatase type 2/haloperoxidase"/>
    <property type="match status" value="1"/>
</dbReference>
<comment type="caution">
    <text evidence="3">The sequence shown here is derived from an EMBL/GenBank/DDBJ whole genome shotgun (WGS) entry which is preliminary data.</text>
</comment>
<sequence length="327" mass="36549">MRLLIRITLGYFLVGALVVTVFRDSPVVLLAELVRKLPASMNLFLEIAWWVVPVSASMVLFVPRREMLERLTRAAVAVFACVALFLTFTMVKATLPYVQSFWADPILGRIDRALHFGHDPWELTHRFSAWIDPDWANTIYMNWWVAPAMFLPVLLFLFDGDEVRSSRFIRLYAVAWLVLGNAIALSLLSVGPVYYDRLLGGQEFAGLAVALEQSGIASSATGNIQVRLWDAYVSGAQQAGSGISAFPSVHIAMITVMALYLAERSRFLVPFSVGLVAVYLFLSVYLGWHYAIDGYASILLMLGAWAWLKRRDAARPRETMPIAVPAE</sequence>
<proteinExistence type="predicted"/>
<keyword evidence="1" id="KW-0472">Membrane</keyword>
<keyword evidence="4" id="KW-1185">Reference proteome</keyword>
<dbReference type="Pfam" id="PF14378">
    <property type="entry name" value="PAP2_3"/>
    <property type="match status" value="1"/>
</dbReference>
<feature type="domain" description="Inositolphosphotransferase Aur1/Ipt1" evidence="2">
    <location>
        <begin position="108"/>
        <end position="306"/>
    </location>
</feature>
<feature type="transmembrane region" description="Helical" evidence="1">
    <location>
        <begin position="239"/>
        <end position="260"/>
    </location>
</feature>
<evidence type="ECO:0000313" key="4">
    <source>
        <dbReference type="Proteomes" id="UP000322080"/>
    </source>
</evidence>
<evidence type="ECO:0000259" key="2">
    <source>
        <dbReference type="Pfam" id="PF14378"/>
    </source>
</evidence>
<feature type="transmembrane region" description="Helical" evidence="1">
    <location>
        <begin position="140"/>
        <end position="159"/>
    </location>
</feature>
<protein>
    <recommendedName>
        <fullName evidence="2">Inositolphosphotransferase Aur1/Ipt1 domain-containing protein</fullName>
    </recommendedName>
</protein>
<dbReference type="EMBL" id="VSIY01000014">
    <property type="protein sequence ID" value="TYB79977.1"/>
    <property type="molecule type" value="Genomic_DNA"/>
</dbReference>
<dbReference type="AlphaFoldDB" id="A0A5D0REE6"/>
<dbReference type="GO" id="GO:0016020">
    <property type="term" value="C:membrane"/>
    <property type="evidence" value="ECO:0007669"/>
    <property type="project" value="UniProtKB-SubCell"/>
</dbReference>
<feature type="transmembrane region" description="Helical" evidence="1">
    <location>
        <begin position="267"/>
        <end position="286"/>
    </location>
</feature>
<feature type="transmembrane region" description="Helical" evidence="1">
    <location>
        <begin position="75"/>
        <end position="95"/>
    </location>
</feature>
<evidence type="ECO:0000256" key="1">
    <source>
        <dbReference type="SAM" id="Phobius"/>
    </source>
</evidence>
<feature type="transmembrane region" description="Helical" evidence="1">
    <location>
        <begin position="47"/>
        <end position="63"/>
    </location>
</feature>
<dbReference type="InterPro" id="IPR026841">
    <property type="entry name" value="Aur1/Ipt1"/>
</dbReference>